<organism evidence="2 3">
    <name type="scientific">Gymnopilus dilepis</name>
    <dbReference type="NCBI Taxonomy" id="231916"/>
    <lineage>
        <taxon>Eukaryota</taxon>
        <taxon>Fungi</taxon>
        <taxon>Dikarya</taxon>
        <taxon>Basidiomycota</taxon>
        <taxon>Agaricomycotina</taxon>
        <taxon>Agaricomycetes</taxon>
        <taxon>Agaricomycetidae</taxon>
        <taxon>Agaricales</taxon>
        <taxon>Agaricineae</taxon>
        <taxon>Hymenogastraceae</taxon>
        <taxon>Gymnopilus</taxon>
    </lineage>
</organism>
<evidence type="ECO:0000313" key="3">
    <source>
        <dbReference type="Proteomes" id="UP000284706"/>
    </source>
</evidence>
<feature type="compositionally biased region" description="Basic and acidic residues" evidence="1">
    <location>
        <begin position="106"/>
        <end position="139"/>
    </location>
</feature>
<evidence type="ECO:0000256" key="1">
    <source>
        <dbReference type="SAM" id="MobiDB-lite"/>
    </source>
</evidence>
<name>A0A409WQB4_9AGAR</name>
<dbReference type="EMBL" id="NHYE01004932">
    <property type="protein sequence ID" value="PPQ80693.1"/>
    <property type="molecule type" value="Genomic_DNA"/>
</dbReference>
<feature type="non-terminal residue" evidence="2">
    <location>
        <position position="1"/>
    </location>
</feature>
<dbReference type="InParanoid" id="A0A409WQB4"/>
<reference evidence="2 3" key="1">
    <citation type="journal article" date="2018" name="Evol. Lett.">
        <title>Horizontal gene cluster transfer increased hallucinogenic mushroom diversity.</title>
        <authorList>
            <person name="Reynolds H.T."/>
            <person name="Vijayakumar V."/>
            <person name="Gluck-Thaler E."/>
            <person name="Korotkin H.B."/>
            <person name="Matheny P.B."/>
            <person name="Slot J.C."/>
        </authorList>
    </citation>
    <scope>NUCLEOTIDE SEQUENCE [LARGE SCALE GENOMIC DNA]</scope>
    <source>
        <strain evidence="2 3">SRW20</strain>
    </source>
</reference>
<protein>
    <submittedName>
        <fullName evidence="2">Uncharacterized protein</fullName>
    </submittedName>
</protein>
<gene>
    <name evidence="2" type="ORF">CVT26_006696</name>
</gene>
<sequence length="191" mass="20408">GGWSVGVERPGHERGRQPSRSCLRAPHARVPPQLESILQGGADRPPARDCSEGGTGRGLMHGVGGDSTPNVPKSAFSRTMPGLPLEGSPLALQPHPTTKAGPVPSEEGKGSRPSHREGEERRERNDGEGGGGEETRGTERVSGMNAFRFPDVTPPPSTMLDLRRNTRRAAATHADTPYELYAKFICSTQLD</sequence>
<keyword evidence="3" id="KW-1185">Reference proteome</keyword>
<proteinExistence type="predicted"/>
<feature type="region of interest" description="Disordered" evidence="1">
    <location>
        <begin position="1"/>
        <end position="159"/>
    </location>
</feature>
<dbReference type="AlphaFoldDB" id="A0A409WQB4"/>
<comment type="caution">
    <text evidence="2">The sequence shown here is derived from an EMBL/GenBank/DDBJ whole genome shotgun (WGS) entry which is preliminary data.</text>
</comment>
<evidence type="ECO:0000313" key="2">
    <source>
        <dbReference type="EMBL" id="PPQ80693.1"/>
    </source>
</evidence>
<feature type="compositionally biased region" description="Gly residues" evidence="1">
    <location>
        <begin position="53"/>
        <end position="65"/>
    </location>
</feature>
<accession>A0A409WQB4</accession>
<dbReference type="Proteomes" id="UP000284706">
    <property type="component" value="Unassembled WGS sequence"/>
</dbReference>